<dbReference type="Gene3D" id="3.30.750.24">
    <property type="entry name" value="STAS domain"/>
    <property type="match status" value="1"/>
</dbReference>
<keyword evidence="3" id="KW-1185">Reference proteome</keyword>
<dbReference type="CDD" id="cd07043">
    <property type="entry name" value="STAS_anti-anti-sigma_factors"/>
    <property type="match status" value="1"/>
</dbReference>
<dbReference type="RefSeq" id="WP_344938510.1">
    <property type="nucleotide sequence ID" value="NZ_BAAAZR010000004.1"/>
</dbReference>
<dbReference type="EMBL" id="BAAAZR010000004">
    <property type="protein sequence ID" value="GAA3805596.1"/>
    <property type="molecule type" value="Genomic_DNA"/>
</dbReference>
<dbReference type="PROSITE" id="PS50801">
    <property type="entry name" value="STAS"/>
    <property type="match status" value="1"/>
</dbReference>
<dbReference type="Pfam" id="PF01740">
    <property type="entry name" value="STAS"/>
    <property type="match status" value="1"/>
</dbReference>
<organism evidence="2 3">
    <name type="scientific">Sphaerisporangium flaviroseum</name>
    <dbReference type="NCBI Taxonomy" id="509199"/>
    <lineage>
        <taxon>Bacteria</taxon>
        <taxon>Bacillati</taxon>
        <taxon>Actinomycetota</taxon>
        <taxon>Actinomycetes</taxon>
        <taxon>Streptosporangiales</taxon>
        <taxon>Streptosporangiaceae</taxon>
        <taxon>Sphaerisporangium</taxon>
    </lineage>
</organism>
<gene>
    <name evidence="2" type="ORF">GCM10022226_27030</name>
</gene>
<comment type="caution">
    <text evidence="2">The sequence shown here is derived from an EMBL/GenBank/DDBJ whole genome shotgun (WGS) entry which is preliminary data.</text>
</comment>
<reference evidence="3" key="1">
    <citation type="journal article" date="2019" name="Int. J. Syst. Evol. Microbiol.">
        <title>The Global Catalogue of Microorganisms (GCM) 10K type strain sequencing project: providing services to taxonomists for standard genome sequencing and annotation.</title>
        <authorList>
            <consortium name="The Broad Institute Genomics Platform"/>
            <consortium name="The Broad Institute Genome Sequencing Center for Infectious Disease"/>
            <person name="Wu L."/>
            <person name="Ma J."/>
        </authorList>
    </citation>
    <scope>NUCLEOTIDE SEQUENCE [LARGE SCALE GENOMIC DNA]</scope>
    <source>
        <strain evidence="3">JCM 16908</strain>
    </source>
</reference>
<proteinExistence type="predicted"/>
<dbReference type="InterPro" id="IPR002645">
    <property type="entry name" value="STAS_dom"/>
</dbReference>
<dbReference type="Proteomes" id="UP001500888">
    <property type="component" value="Unassembled WGS sequence"/>
</dbReference>
<sequence>MALELAVTYHPGCTVVGVIGTLDAISTPGAKERLDELLAQGHNRMIIDVARLGFCDSSGIWLLLGLHRKTIETGGWIRLAGVNGFLLRLLALTHLDAAFTIDEDLTASLIAASAASGPGRDAGGEA</sequence>
<dbReference type="InterPro" id="IPR036513">
    <property type="entry name" value="STAS_dom_sf"/>
</dbReference>
<dbReference type="PANTHER" id="PTHR33495">
    <property type="entry name" value="ANTI-SIGMA FACTOR ANTAGONIST TM_1081-RELATED-RELATED"/>
    <property type="match status" value="1"/>
</dbReference>
<name>A0ABP7I2R1_9ACTN</name>
<feature type="domain" description="STAS" evidence="1">
    <location>
        <begin position="3"/>
        <end position="116"/>
    </location>
</feature>
<dbReference type="PANTHER" id="PTHR33495:SF2">
    <property type="entry name" value="ANTI-SIGMA FACTOR ANTAGONIST TM_1081-RELATED"/>
    <property type="match status" value="1"/>
</dbReference>
<dbReference type="SUPFAM" id="SSF52091">
    <property type="entry name" value="SpoIIaa-like"/>
    <property type="match status" value="1"/>
</dbReference>
<evidence type="ECO:0000259" key="1">
    <source>
        <dbReference type="PROSITE" id="PS50801"/>
    </source>
</evidence>
<accession>A0ABP7I2R1</accession>
<protein>
    <submittedName>
        <fullName evidence="2">STAS domain-containing protein</fullName>
    </submittedName>
</protein>
<evidence type="ECO:0000313" key="2">
    <source>
        <dbReference type="EMBL" id="GAA3805596.1"/>
    </source>
</evidence>
<evidence type="ECO:0000313" key="3">
    <source>
        <dbReference type="Proteomes" id="UP001500888"/>
    </source>
</evidence>